<evidence type="ECO:0000313" key="2">
    <source>
        <dbReference type="EMBL" id="ABJ06101.1"/>
    </source>
</evidence>
<dbReference type="AlphaFoldDB" id="Q07PN3"/>
<proteinExistence type="predicted"/>
<gene>
    <name evidence="2" type="ordered locus">RPE_2157</name>
</gene>
<dbReference type="EMBL" id="CP000463">
    <property type="protein sequence ID" value="ABJ06101.1"/>
    <property type="molecule type" value="Genomic_DNA"/>
</dbReference>
<reference evidence="2" key="1">
    <citation type="submission" date="2006-09" db="EMBL/GenBank/DDBJ databases">
        <title>Complete sequence of Rhodopseudomonas palustris BisA53.</title>
        <authorList>
            <consortium name="US DOE Joint Genome Institute"/>
            <person name="Copeland A."/>
            <person name="Lucas S."/>
            <person name="Lapidus A."/>
            <person name="Barry K."/>
            <person name="Detter J.C."/>
            <person name="Glavina del Rio T."/>
            <person name="Hammon N."/>
            <person name="Israni S."/>
            <person name="Dalin E."/>
            <person name="Tice H."/>
            <person name="Pitluck S."/>
            <person name="Chain P."/>
            <person name="Malfatti S."/>
            <person name="Shin M."/>
            <person name="Vergez L."/>
            <person name="Schmutz J."/>
            <person name="Larimer F."/>
            <person name="Land M."/>
            <person name="Hauser L."/>
            <person name="Pelletier D.A."/>
            <person name="Kyrpides N."/>
            <person name="Kim E."/>
            <person name="Harwood C.S."/>
            <person name="Oda Y."/>
            <person name="Richardson P."/>
        </authorList>
    </citation>
    <scope>NUCLEOTIDE SEQUENCE [LARGE SCALE GENOMIC DNA]</scope>
    <source>
        <strain evidence="2">BisA53</strain>
    </source>
</reference>
<dbReference type="STRING" id="316055.RPE_2157"/>
<sequence>MQDQTFACQIRPSTGGRDAVPEMQPVENGGQSGVLHKWHPTEATGRRRNEFDGEPALGELDFVPGSRRGIQNLDLQRREAPLQFDRTRFGALSAHELGLQQAVDFKSVARFRQVGGRGRHLLSSSSDR</sequence>
<accession>Q07PN3</accession>
<organism evidence="2">
    <name type="scientific">Rhodopseudomonas palustris (strain BisA53)</name>
    <dbReference type="NCBI Taxonomy" id="316055"/>
    <lineage>
        <taxon>Bacteria</taxon>
        <taxon>Pseudomonadati</taxon>
        <taxon>Pseudomonadota</taxon>
        <taxon>Alphaproteobacteria</taxon>
        <taxon>Hyphomicrobiales</taxon>
        <taxon>Nitrobacteraceae</taxon>
        <taxon>Rhodopseudomonas</taxon>
    </lineage>
</organism>
<feature type="region of interest" description="Disordered" evidence="1">
    <location>
        <begin position="1"/>
        <end position="63"/>
    </location>
</feature>
<name>Q07PN3_RHOP5</name>
<dbReference type="HOGENOM" id="CLU_1957861_0_0_5"/>
<protein>
    <submittedName>
        <fullName evidence="2">Uncharacterized protein</fullName>
    </submittedName>
</protein>
<dbReference type="KEGG" id="rpe:RPE_2157"/>
<evidence type="ECO:0000256" key="1">
    <source>
        <dbReference type="SAM" id="MobiDB-lite"/>
    </source>
</evidence>